<proteinExistence type="predicted"/>
<dbReference type="AlphaFoldDB" id="A0A8J3IVV4"/>
<keyword evidence="2" id="KW-1185">Reference proteome</keyword>
<dbReference type="EMBL" id="BNJK01000001">
    <property type="protein sequence ID" value="GHO96231.1"/>
    <property type="molecule type" value="Genomic_DNA"/>
</dbReference>
<gene>
    <name evidence="1" type="ORF">KSF_062790</name>
</gene>
<evidence type="ECO:0000313" key="2">
    <source>
        <dbReference type="Proteomes" id="UP000597444"/>
    </source>
</evidence>
<organism evidence="1 2">
    <name type="scientific">Reticulibacter mediterranei</name>
    <dbReference type="NCBI Taxonomy" id="2778369"/>
    <lineage>
        <taxon>Bacteria</taxon>
        <taxon>Bacillati</taxon>
        <taxon>Chloroflexota</taxon>
        <taxon>Ktedonobacteria</taxon>
        <taxon>Ktedonobacterales</taxon>
        <taxon>Reticulibacteraceae</taxon>
        <taxon>Reticulibacter</taxon>
    </lineage>
</organism>
<comment type="caution">
    <text evidence="1">The sequence shown here is derived from an EMBL/GenBank/DDBJ whole genome shotgun (WGS) entry which is preliminary data.</text>
</comment>
<evidence type="ECO:0000313" key="1">
    <source>
        <dbReference type="EMBL" id="GHO96231.1"/>
    </source>
</evidence>
<dbReference type="RefSeq" id="WP_220206871.1">
    <property type="nucleotide sequence ID" value="NZ_BNJK01000001.1"/>
</dbReference>
<reference evidence="1" key="1">
    <citation type="submission" date="2020-10" db="EMBL/GenBank/DDBJ databases">
        <title>Taxonomic study of unclassified bacteria belonging to the class Ktedonobacteria.</title>
        <authorList>
            <person name="Yabe S."/>
            <person name="Wang C.M."/>
            <person name="Zheng Y."/>
            <person name="Sakai Y."/>
            <person name="Cavaletti L."/>
            <person name="Monciardini P."/>
            <person name="Donadio S."/>
        </authorList>
    </citation>
    <scope>NUCLEOTIDE SEQUENCE</scope>
    <source>
        <strain evidence="1">ID150040</strain>
    </source>
</reference>
<dbReference type="Proteomes" id="UP000597444">
    <property type="component" value="Unassembled WGS sequence"/>
</dbReference>
<protein>
    <submittedName>
        <fullName evidence="1">Uncharacterized protein</fullName>
    </submittedName>
</protein>
<name>A0A8J3IVV4_9CHLR</name>
<accession>A0A8J3IVV4</accession>
<sequence length="78" mass="8915">MSYPIGSPVTFRKTPYTIERFIPVHKVPTKCKLQDRGPGYNLYIVRNVEEPSKSAFVWESELDLENKVAQAQEEAVGM</sequence>